<dbReference type="InterPro" id="IPR036388">
    <property type="entry name" value="WH-like_DNA-bd_sf"/>
</dbReference>
<evidence type="ECO:0000256" key="2">
    <source>
        <dbReference type="ARBA" id="ARBA00023125"/>
    </source>
</evidence>
<evidence type="ECO:0000313" key="7">
    <source>
        <dbReference type="Proteomes" id="UP001499841"/>
    </source>
</evidence>
<dbReference type="EMBL" id="BAABBA010000006">
    <property type="protein sequence ID" value="GAA4287095.1"/>
    <property type="molecule type" value="Genomic_DNA"/>
</dbReference>
<dbReference type="Gene3D" id="1.10.10.10">
    <property type="entry name" value="Winged helix-like DNA-binding domain superfamily/Winged helix DNA-binding domain"/>
    <property type="match status" value="1"/>
</dbReference>
<dbReference type="Pfam" id="PF00196">
    <property type="entry name" value="GerE"/>
    <property type="match status" value="1"/>
</dbReference>
<feature type="domain" description="HTH luxR-type" evidence="5">
    <location>
        <begin position="748"/>
        <end position="813"/>
    </location>
</feature>
<proteinExistence type="predicted"/>
<dbReference type="InterPro" id="IPR000792">
    <property type="entry name" value="Tscrpt_reg_LuxR_C"/>
</dbReference>
<evidence type="ECO:0000256" key="3">
    <source>
        <dbReference type="ARBA" id="ARBA00023163"/>
    </source>
</evidence>
<evidence type="ECO:0000256" key="4">
    <source>
        <dbReference type="SAM" id="MobiDB-lite"/>
    </source>
</evidence>
<accession>A0ABP8ET54</accession>
<dbReference type="PANTHER" id="PTHR44688:SF16">
    <property type="entry name" value="DNA-BINDING TRANSCRIPTIONAL ACTIVATOR DEVR_DOSR"/>
    <property type="match status" value="1"/>
</dbReference>
<dbReference type="SMART" id="SM00421">
    <property type="entry name" value="HTH_LUXR"/>
    <property type="match status" value="1"/>
</dbReference>
<evidence type="ECO:0000256" key="1">
    <source>
        <dbReference type="ARBA" id="ARBA00023015"/>
    </source>
</evidence>
<name>A0ABP8ET54_9MICO</name>
<dbReference type="RefSeq" id="WP_345039354.1">
    <property type="nucleotide sequence ID" value="NZ_BAABBA010000006.1"/>
</dbReference>
<dbReference type="InterPro" id="IPR027417">
    <property type="entry name" value="P-loop_NTPase"/>
</dbReference>
<organism evidence="6 7">
    <name type="scientific">Georgenia daeguensis</name>
    <dbReference type="NCBI Taxonomy" id="908355"/>
    <lineage>
        <taxon>Bacteria</taxon>
        <taxon>Bacillati</taxon>
        <taxon>Actinomycetota</taxon>
        <taxon>Actinomycetes</taxon>
        <taxon>Micrococcales</taxon>
        <taxon>Bogoriellaceae</taxon>
        <taxon>Georgenia</taxon>
    </lineage>
</organism>
<dbReference type="SUPFAM" id="SSF46894">
    <property type="entry name" value="C-terminal effector domain of the bipartite response regulators"/>
    <property type="match status" value="1"/>
</dbReference>
<dbReference type="PANTHER" id="PTHR44688">
    <property type="entry name" value="DNA-BINDING TRANSCRIPTIONAL ACTIVATOR DEVR_DOSR"/>
    <property type="match status" value="1"/>
</dbReference>
<protein>
    <recommendedName>
        <fullName evidence="5">HTH luxR-type domain-containing protein</fullName>
    </recommendedName>
</protein>
<reference evidence="7" key="1">
    <citation type="journal article" date="2019" name="Int. J. Syst. Evol. Microbiol.">
        <title>The Global Catalogue of Microorganisms (GCM) 10K type strain sequencing project: providing services to taxonomists for standard genome sequencing and annotation.</title>
        <authorList>
            <consortium name="The Broad Institute Genomics Platform"/>
            <consortium name="The Broad Institute Genome Sequencing Center for Infectious Disease"/>
            <person name="Wu L."/>
            <person name="Ma J."/>
        </authorList>
    </citation>
    <scope>NUCLEOTIDE SEQUENCE [LARGE SCALE GENOMIC DNA]</scope>
    <source>
        <strain evidence="7">JCM 17459</strain>
    </source>
</reference>
<sequence length="819" mass="89663">MSRPSHRSDQHRGDGQGLPRVPAAFTPSPTVERALEVLPPLVVLQAPRGYGKTTTASAWLRRPDLPDHDLVWVGLPPRAVAREEFWAEVRDSVVRAGYDDPGPVLDGRDVGRAAQERFRHLVIVVDSFERVVDETVDEELVELAQRHANLHIVLLTRTVRPVVALARAIAPEAVVLQAGDFVLTGEQTRQLGEELGVPVTEKAAEELCAGLAGWPGLLRVALLTASFTDDGEPVVDLFSIADYLRIVLQDLAVDGVDAALTSLAVPESFTPELAEQLVGAENIEATEQILVRMRRAGLLVTRGEGEFAYPTILRDAANLLLREDDPARYWRLNADVARLCRAAGRMTQALEHAVRSQDAPLLAEVVEESWPQLLAADRDKLREALTHLQPETLAATPTMIALRDHVAPRELPRWFLEAVQSDLPVIAPGSSTLAIAHDEADEPGVARTMLELAHVLLGEADVLGASFACYDAVRRGTQEEHTLVREAGAGVALTTALLGHLDAADHWMDWVQARPDPPPGPLETVARIVVPGFLQLDRLADVDLPAEPPDLPEAHQWLETLIVYVWVNRSLHLGNPAEVLGDVEQYRDRNRHRPSTWLGESMLAAALIDLCIATDQLARAREIGVQAGPRRWESGLLRAALARLALYSGDDQLALDVTKDAPTVAPVRPRVALKLSLVRTVAAHRTGQRALAQEAMHLATRIVERTGMLRPFLLVPRADLENVAAGLPNSRALLEKLDQAAVAGPFPEAVRVEPLSGREIHVLRELATGRPVPIMARRLFVSESTVKTQVRSIYRKLGVHSRAEALERGRLLGLLPPQE</sequence>
<keyword evidence="7" id="KW-1185">Reference proteome</keyword>
<keyword evidence="3" id="KW-0804">Transcription</keyword>
<dbReference type="PROSITE" id="PS50043">
    <property type="entry name" value="HTH_LUXR_2"/>
    <property type="match status" value="1"/>
</dbReference>
<dbReference type="SUPFAM" id="SSF52540">
    <property type="entry name" value="P-loop containing nucleoside triphosphate hydrolases"/>
    <property type="match status" value="1"/>
</dbReference>
<keyword evidence="1" id="KW-0805">Transcription regulation</keyword>
<feature type="compositionally biased region" description="Basic and acidic residues" evidence="4">
    <location>
        <begin position="1"/>
        <end position="14"/>
    </location>
</feature>
<dbReference type="PRINTS" id="PR00038">
    <property type="entry name" value="HTHLUXR"/>
</dbReference>
<dbReference type="InterPro" id="IPR016032">
    <property type="entry name" value="Sig_transdc_resp-reg_C-effctor"/>
</dbReference>
<gene>
    <name evidence="6" type="ORF">GCM10022262_14540</name>
</gene>
<dbReference type="Proteomes" id="UP001499841">
    <property type="component" value="Unassembled WGS sequence"/>
</dbReference>
<evidence type="ECO:0000259" key="5">
    <source>
        <dbReference type="PROSITE" id="PS50043"/>
    </source>
</evidence>
<feature type="region of interest" description="Disordered" evidence="4">
    <location>
        <begin position="1"/>
        <end position="25"/>
    </location>
</feature>
<comment type="caution">
    <text evidence="6">The sequence shown here is derived from an EMBL/GenBank/DDBJ whole genome shotgun (WGS) entry which is preliminary data.</text>
</comment>
<keyword evidence="2" id="KW-0238">DNA-binding</keyword>
<evidence type="ECO:0000313" key="6">
    <source>
        <dbReference type="EMBL" id="GAA4287095.1"/>
    </source>
</evidence>
<dbReference type="CDD" id="cd06170">
    <property type="entry name" value="LuxR_C_like"/>
    <property type="match status" value="1"/>
</dbReference>